<protein>
    <submittedName>
        <fullName evidence="2">Uncharacterized protein</fullName>
    </submittedName>
</protein>
<gene>
    <name evidence="2" type="ORF">BJG93_35055</name>
</gene>
<accession>A0A8F4QI44</accession>
<dbReference type="KEGG" id="pspw:BJG93_35055"/>
<feature type="compositionally biased region" description="Basic residues" evidence="1">
    <location>
        <begin position="1"/>
        <end position="10"/>
    </location>
</feature>
<keyword evidence="3" id="KW-1185">Reference proteome</keyword>
<sequence length="46" mass="5671">MIAHKNKTPRKPSILRGVRHHFWRSANEKRRKDRQPLRRFNALPLR</sequence>
<reference evidence="2" key="1">
    <citation type="submission" date="2016-09" db="EMBL/GenBank/DDBJ databases">
        <title>The Complete Genome of Burkholderia sprentiae wsm5005.</title>
        <authorList>
            <person name="De Meyer S."/>
            <person name="Wang P."/>
            <person name="Terpolilli J."/>
        </authorList>
    </citation>
    <scope>NUCLEOTIDE SEQUENCE [LARGE SCALE GENOMIC DNA]</scope>
    <source>
        <strain evidence="2">WSM5005</strain>
    </source>
</reference>
<evidence type="ECO:0000256" key="1">
    <source>
        <dbReference type="SAM" id="MobiDB-lite"/>
    </source>
</evidence>
<organism evidence="2 3">
    <name type="scientific">Paraburkholderia sprentiae WSM5005</name>
    <dbReference type="NCBI Taxonomy" id="754502"/>
    <lineage>
        <taxon>Bacteria</taxon>
        <taxon>Pseudomonadati</taxon>
        <taxon>Pseudomonadota</taxon>
        <taxon>Betaproteobacteria</taxon>
        <taxon>Burkholderiales</taxon>
        <taxon>Burkholderiaceae</taxon>
        <taxon>Paraburkholderia</taxon>
    </lineage>
</organism>
<dbReference type="AlphaFoldDB" id="A0A8F4QI44"/>
<proteinExistence type="predicted"/>
<dbReference type="Proteomes" id="UP000179860">
    <property type="component" value="Chromosome 1"/>
</dbReference>
<dbReference type="RefSeq" id="WP_154671807.1">
    <property type="nucleotide sequence ID" value="NZ_CP017561.2"/>
</dbReference>
<feature type="compositionally biased region" description="Basic and acidic residues" evidence="1">
    <location>
        <begin position="26"/>
        <end position="36"/>
    </location>
</feature>
<name>A0A8F4QI44_9BURK</name>
<feature type="region of interest" description="Disordered" evidence="1">
    <location>
        <begin position="1"/>
        <end position="46"/>
    </location>
</feature>
<evidence type="ECO:0000313" key="2">
    <source>
        <dbReference type="EMBL" id="QXE07172.1"/>
    </source>
</evidence>
<dbReference type="EMBL" id="CP017561">
    <property type="protein sequence ID" value="QXE07172.1"/>
    <property type="molecule type" value="Genomic_DNA"/>
</dbReference>
<evidence type="ECO:0000313" key="3">
    <source>
        <dbReference type="Proteomes" id="UP000179860"/>
    </source>
</evidence>